<dbReference type="Proteomes" id="UP000310477">
    <property type="component" value="Unassembled WGS sequence"/>
</dbReference>
<accession>A0A4U1C633</accession>
<feature type="compositionally biased region" description="Basic and acidic residues" evidence="1">
    <location>
        <begin position="96"/>
        <end position="105"/>
    </location>
</feature>
<dbReference type="RefSeq" id="WP_136877182.1">
    <property type="nucleotide sequence ID" value="NZ_SWBO01000005.1"/>
</dbReference>
<gene>
    <name evidence="2" type="ORF">FA045_11300</name>
</gene>
<dbReference type="EMBL" id="SWBO01000005">
    <property type="protein sequence ID" value="TKC00019.1"/>
    <property type="molecule type" value="Genomic_DNA"/>
</dbReference>
<dbReference type="OrthoDB" id="762944at2"/>
<comment type="caution">
    <text evidence="2">The sequence shown here is derived from an EMBL/GenBank/DDBJ whole genome shotgun (WGS) entry which is preliminary data.</text>
</comment>
<reference evidence="2 3" key="1">
    <citation type="submission" date="2019-04" db="EMBL/GenBank/DDBJ databases">
        <title>Pedobacter sp. AR-2-6 sp. nov., isolated from Arctic soil.</title>
        <authorList>
            <person name="Dahal R.H."/>
            <person name="Kim D.-U."/>
        </authorList>
    </citation>
    <scope>NUCLEOTIDE SEQUENCE [LARGE SCALE GENOMIC DNA]</scope>
    <source>
        <strain evidence="2 3">AR-2-6</strain>
    </source>
</reference>
<evidence type="ECO:0000313" key="2">
    <source>
        <dbReference type="EMBL" id="TKC00019.1"/>
    </source>
</evidence>
<dbReference type="AlphaFoldDB" id="A0A4U1C633"/>
<evidence type="ECO:0000313" key="3">
    <source>
        <dbReference type="Proteomes" id="UP000310477"/>
    </source>
</evidence>
<feature type="region of interest" description="Disordered" evidence="1">
    <location>
        <begin position="80"/>
        <end position="105"/>
    </location>
</feature>
<protein>
    <submittedName>
        <fullName evidence="2">Uncharacterized protein</fullName>
    </submittedName>
</protein>
<organism evidence="2 3">
    <name type="scientific">Pedobacter cryotolerans</name>
    <dbReference type="NCBI Taxonomy" id="2571270"/>
    <lineage>
        <taxon>Bacteria</taxon>
        <taxon>Pseudomonadati</taxon>
        <taxon>Bacteroidota</taxon>
        <taxon>Sphingobacteriia</taxon>
        <taxon>Sphingobacteriales</taxon>
        <taxon>Sphingobacteriaceae</taxon>
        <taxon>Pedobacter</taxon>
    </lineage>
</organism>
<evidence type="ECO:0000256" key="1">
    <source>
        <dbReference type="SAM" id="MobiDB-lite"/>
    </source>
</evidence>
<sequence length="132" mass="14991">MNTFPFTNAGAQQLVEELYDLPQPQLQIEADAAGDDFPAWVQSHFDLSPSQVQYLEQIDQAWIDNAAAETKHALENRLPVELNKQENTSVEEEEEDRGKLLDLDKDKKSSFSQENGFIENETLTFTISYPAN</sequence>
<proteinExistence type="predicted"/>
<name>A0A4U1C633_9SPHI</name>
<keyword evidence="3" id="KW-1185">Reference proteome</keyword>